<protein>
    <submittedName>
        <fullName evidence="1">Methyltransferase domain-containing protein</fullName>
    </submittedName>
</protein>
<dbReference type="Gene3D" id="3.40.50.150">
    <property type="entry name" value="Vaccinia Virus protein VP39"/>
    <property type="match status" value="1"/>
</dbReference>
<dbReference type="SUPFAM" id="SSF53335">
    <property type="entry name" value="S-adenosyl-L-methionine-dependent methyltransferases"/>
    <property type="match status" value="1"/>
</dbReference>
<keyword evidence="1" id="KW-0489">Methyltransferase</keyword>
<organism evidence="1 2">
    <name type="scientific">Fusarium napiforme</name>
    <dbReference type="NCBI Taxonomy" id="42672"/>
    <lineage>
        <taxon>Eukaryota</taxon>
        <taxon>Fungi</taxon>
        <taxon>Dikarya</taxon>
        <taxon>Ascomycota</taxon>
        <taxon>Pezizomycotina</taxon>
        <taxon>Sordariomycetes</taxon>
        <taxon>Hypocreomycetidae</taxon>
        <taxon>Hypocreales</taxon>
        <taxon>Nectriaceae</taxon>
        <taxon>Fusarium</taxon>
        <taxon>Fusarium fujikuroi species complex</taxon>
    </lineage>
</organism>
<reference evidence="1 2" key="1">
    <citation type="submission" date="2020-05" db="EMBL/GenBank/DDBJ databases">
        <title>Identification and distribution of gene clusters putatively required for synthesis of sphingolipid metabolism inhibitors in phylogenetically diverse species of the filamentous fungus Fusarium.</title>
        <authorList>
            <person name="Kim H.-S."/>
            <person name="Busman M."/>
            <person name="Brown D.W."/>
            <person name="Divon H."/>
            <person name="Uhlig S."/>
            <person name="Proctor R.H."/>
        </authorList>
    </citation>
    <scope>NUCLEOTIDE SEQUENCE [LARGE SCALE GENOMIC DNA]</scope>
    <source>
        <strain evidence="1 2">NRRL 25196</strain>
    </source>
</reference>
<comment type="caution">
    <text evidence="1">The sequence shown here is derived from an EMBL/GenBank/DDBJ whole genome shotgun (WGS) entry which is preliminary data.</text>
</comment>
<dbReference type="Pfam" id="PF13489">
    <property type="entry name" value="Methyltransf_23"/>
    <property type="match status" value="1"/>
</dbReference>
<gene>
    <name evidence="1" type="ORF">FNAPI_7595</name>
</gene>
<dbReference type="InterPro" id="IPR029063">
    <property type="entry name" value="SAM-dependent_MTases_sf"/>
</dbReference>
<name>A0A8H5J8Y2_9HYPO</name>
<proteinExistence type="predicted"/>
<dbReference type="EMBL" id="JAAOAO010000279">
    <property type="protein sequence ID" value="KAF5550920.1"/>
    <property type="molecule type" value="Genomic_DNA"/>
</dbReference>
<keyword evidence="1" id="KW-0808">Transferase</keyword>
<dbReference type="GO" id="GO:0008168">
    <property type="term" value="F:methyltransferase activity"/>
    <property type="evidence" value="ECO:0007669"/>
    <property type="project" value="UniProtKB-KW"/>
</dbReference>
<evidence type="ECO:0000313" key="2">
    <source>
        <dbReference type="Proteomes" id="UP000574317"/>
    </source>
</evidence>
<accession>A0A8H5J8Y2</accession>
<evidence type="ECO:0000313" key="1">
    <source>
        <dbReference type="EMBL" id="KAF5550920.1"/>
    </source>
</evidence>
<sequence>MTGPQIYTLNSGKKGVEEHRLDYQHITWLHLTKTLIPDNIKSYLNSLGRPPAVADVATGTGVWLRDFAPEVHQDARLDGFDIDDSKFFSPADLPPNVNLSFGNVFEPIPENHVGKYDLVHVRLLMVALKAEDWLPVAKNLQSLLRPGGYILWDETGFTKFNAVPITEAYQKWISTDVRYGLSVGRDVTSPMPLEGHFRKAGYVECSHIDFSSFSEGSEVQKRAGDTLVNYARQALNGIAAKGEFEWVHSHEDVEEHCDKLQQEVDDGVSVMGYEVRWTIGRKPEYDSPPKFYAMKPSRKVIKANHVHRFSMTEIPNMLKLSEALDKIYGKGNYEIKTTGNHVNLVAPGVKRPVDELRKMGALSQVLKVDVGHSPK</sequence>
<dbReference type="CDD" id="cd02440">
    <property type="entry name" value="AdoMet_MTases"/>
    <property type="match status" value="1"/>
</dbReference>
<dbReference type="GO" id="GO:0032259">
    <property type="term" value="P:methylation"/>
    <property type="evidence" value="ECO:0007669"/>
    <property type="project" value="UniProtKB-KW"/>
</dbReference>
<keyword evidence="2" id="KW-1185">Reference proteome</keyword>
<dbReference type="AlphaFoldDB" id="A0A8H5J8Y2"/>
<dbReference type="Proteomes" id="UP000574317">
    <property type="component" value="Unassembled WGS sequence"/>
</dbReference>